<gene>
    <name evidence="3" type="ORF">ACFQZ8_26470</name>
</gene>
<organism evidence="3 4">
    <name type="scientific">Micromonospora azadirachtae</name>
    <dbReference type="NCBI Taxonomy" id="1970735"/>
    <lineage>
        <taxon>Bacteria</taxon>
        <taxon>Bacillati</taxon>
        <taxon>Actinomycetota</taxon>
        <taxon>Actinomycetes</taxon>
        <taxon>Micromonosporales</taxon>
        <taxon>Micromonosporaceae</taxon>
        <taxon>Micromonospora</taxon>
    </lineage>
</organism>
<feature type="domain" description="VanZ-like" evidence="2">
    <location>
        <begin position="47"/>
        <end position="180"/>
    </location>
</feature>
<proteinExistence type="predicted"/>
<feature type="non-terminal residue" evidence="3">
    <location>
        <position position="220"/>
    </location>
</feature>
<evidence type="ECO:0000313" key="3">
    <source>
        <dbReference type="EMBL" id="MFD0787463.1"/>
    </source>
</evidence>
<protein>
    <submittedName>
        <fullName evidence="3">VanZ family protein</fullName>
    </submittedName>
</protein>
<dbReference type="EMBL" id="JBHTHM010002019">
    <property type="protein sequence ID" value="MFD0787463.1"/>
    <property type="molecule type" value="Genomic_DNA"/>
</dbReference>
<dbReference type="PANTHER" id="PTHR36834">
    <property type="entry name" value="MEMBRANE PROTEIN-RELATED"/>
    <property type="match status" value="1"/>
</dbReference>
<accession>A0ABW3A930</accession>
<feature type="transmembrane region" description="Helical" evidence="1">
    <location>
        <begin position="165"/>
        <end position="183"/>
    </location>
</feature>
<keyword evidence="1" id="KW-0812">Transmembrane</keyword>
<evidence type="ECO:0000259" key="2">
    <source>
        <dbReference type="Pfam" id="PF04892"/>
    </source>
</evidence>
<dbReference type="Pfam" id="PF04892">
    <property type="entry name" value="VanZ"/>
    <property type="match status" value="1"/>
</dbReference>
<feature type="transmembrane region" description="Helical" evidence="1">
    <location>
        <begin position="6"/>
        <end position="26"/>
    </location>
</feature>
<evidence type="ECO:0000256" key="1">
    <source>
        <dbReference type="SAM" id="Phobius"/>
    </source>
</evidence>
<evidence type="ECO:0000313" key="4">
    <source>
        <dbReference type="Proteomes" id="UP001597053"/>
    </source>
</evidence>
<feature type="transmembrane region" description="Helical" evidence="1">
    <location>
        <begin position="131"/>
        <end position="153"/>
    </location>
</feature>
<dbReference type="InterPro" id="IPR053150">
    <property type="entry name" value="Teicoplanin_resist-assoc"/>
</dbReference>
<keyword evidence="4" id="KW-1185">Reference proteome</keyword>
<feature type="transmembrane region" description="Helical" evidence="1">
    <location>
        <begin position="38"/>
        <end position="59"/>
    </location>
</feature>
<reference evidence="4" key="1">
    <citation type="journal article" date="2019" name="Int. J. Syst. Evol. Microbiol.">
        <title>The Global Catalogue of Microorganisms (GCM) 10K type strain sequencing project: providing services to taxonomists for standard genome sequencing and annotation.</title>
        <authorList>
            <consortium name="The Broad Institute Genomics Platform"/>
            <consortium name="The Broad Institute Genome Sequencing Center for Infectious Disease"/>
            <person name="Wu L."/>
            <person name="Ma J."/>
        </authorList>
    </citation>
    <scope>NUCLEOTIDE SEQUENCE [LARGE SCALE GENOMIC DNA]</scope>
    <source>
        <strain evidence="4">JCM 32148</strain>
    </source>
</reference>
<keyword evidence="1" id="KW-1133">Transmembrane helix</keyword>
<comment type="caution">
    <text evidence="3">The sequence shown here is derived from an EMBL/GenBank/DDBJ whole genome shotgun (WGS) entry which is preliminary data.</text>
</comment>
<sequence length="220" mass="23210">MHVTESMITLVLFALLAPVAVLPWIGWHYAHYGQLRGWSAMIAGAAALYLCGVLAFTLFPLPPRSAAACVGDHYQLRPLASVGDVLRAGHGDLVSTVTSTEFAQVALNVVLFVPLGFLVRYRFRRGLPVTALLGLGGSLLIELTQGTAVFGLYPCPYRVADVDDLMTNTLGAVAGWLIAVAVGRALPSAVPDHVDDLAAPRLPRRGLAMISDLALAGIAG</sequence>
<feature type="transmembrane region" description="Helical" evidence="1">
    <location>
        <begin position="102"/>
        <end position="119"/>
    </location>
</feature>
<dbReference type="Proteomes" id="UP001597053">
    <property type="component" value="Unassembled WGS sequence"/>
</dbReference>
<name>A0ABW3A930_9ACTN</name>
<dbReference type="InterPro" id="IPR006976">
    <property type="entry name" value="VanZ-like"/>
</dbReference>
<keyword evidence="1" id="KW-0472">Membrane</keyword>
<dbReference type="PANTHER" id="PTHR36834:SF1">
    <property type="entry name" value="INTEGRAL MEMBRANE PROTEIN"/>
    <property type="match status" value="1"/>
</dbReference>